<organism evidence="1 2">
    <name type="scientific">Liparis tanakae</name>
    <name type="common">Tanaka's snailfish</name>
    <dbReference type="NCBI Taxonomy" id="230148"/>
    <lineage>
        <taxon>Eukaryota</taxon>
        <taxon>Metazoa</taxon>
        <taxon>Chordata</taxon>
        <taxon>Craniata</taxon>
        <taxon>Vertebrata</taxon>
        <taxon>Euteleostomi</taxon>
        <taxon>Actinopterygii</taxon>
        <taxon>Neopterygii</taxon>
        <taxon>Teleostei</taxon>
        <taxon>Neoteleostei</taxon>
        <taxon>Acanthomorphata</taxon>
        <taxon>Eupercaria</taxon>
        <taxon>Perciformes</taxon>
        <taxon>Cottioidei</taxon>
        <taxon>Cottales</taxon>
        <taxon>Liparidae</taxon>
        <taxon>Liparis</taxon>
    </lineage>
</organism>
<dbReference type="Proteomes" id="UP000314294">
    <property type="component" value="Unassembled WGS sequence"/>
</dbReference>
<protein>
    <submittedName>
        <fullName evidence="1">Uncharacterized protein</fullName>
    </submittedName>
</protein>
<evidence type="ECO:0000313" key="2">
    <source>
        <dbReference type="Proteomes" id="UP000314294"/>
    </source>
</evidence>
<dbReference type="AlphaFoldDB" id="A0A4Z2J3F7"/>
<reference evidence="1 2" key="1">
    <citation type="submission" date="2019-03" db="EMBL/GenBank/DDBJ databases">
        <title>First draft genome of Liparis tanakae, snailfish: a comprehensive survey of snailfish specific genes.</title>
        <authorList>
            <person name="Kim W."/>
            <person name="Song I."/>
            <person name="Jeong J.-H."/>
            <person name="Kim D."/>
            <person name="Kim S."/>
            <person name="Ryu S."/>
            <person name="Song J.Y."/>
            <person name="Lee S.K."/>
        </authorList>
    </citation>
    <scope>NUCLEOTIDE SEQUENCE [LARGE SCALE GENOMIC DNA]</scope>
    <source>
        <tissue evidence="1">Muscle</tissue>
    </source>
</reference>
<name>A0A4Z2J3F7_9TELE</name>
<evidence type="ECO:0000313" key="1">
    <source>
        <dbReference type="EMBL" id="TNN84023.1"/>
    </source>
</evidence>
<comment type="caution">
    <text evidence="1">The sequence shown here is derived from an EMBL/GenBank/DDBJ whole genome shotgun (WGS) entry which is preliminary data.</text>
</comment>
<gene>
    <name evidence="1" type="ORF">EYF80_005894</name>
</gene>
<keyword evidence="2" id="KW-1185">Reference proteome</keyword>
<dbReference type="EMBL" id="SRLO01000030">
    <property type="protein sequence ID" value="TNN84023.1"/>
    <property type="molecule type" value="Genomic_DNA"/>
</dbReference>
<sequence length="92" mass="10045">MRDEVGHQSQLGLLGGKGDIWATVHLICLRGKRFCSSAERAQFTYRSQFPFMGSVASTHIQPRAGKARGFSGFLGVSQGFGYSHSHNLLSIC</sequence>
<proteinExistence type="predicted"/>
<accession>A0A4Z2J3F7</accession>